<dbReference type="Gene3D" id="3.40.50.720">
    <property type="entry name" value="NAD(P)-binding Rossmann-like Domain"/>
    <property type="match status" value="1"/>
</dbReference>
<dbReference type="SUPFAM" id="SSF69572">
    <property type="entry name" value="Activating enzymes of the ubiquitin-like proteins"/>
    <property type="match status" value="1"/>
</dbReference>
<dbReference type="GO" id="GO:0005737">
    <property type="term" value="C:cytoplasm"/>
    <property type="evidence" value="ECO:0007669"/>
    <property type="project" value="TreeGrafter"/>
</dbReference>
<dbReference type="GO" id="GO:0004792">
    <property type="term" value="F:thiosulfate-cyanide sulfurtransferase activity"/>
    <property type="evidence" value="ECO:0007669"/>
    <property type="project" value="TreeGrafter"/>
</dbReference>
<dbReference type="GO" id="GO:0008641">
    <property type="term" value="F:ubiquitin-like modifier activating enzyme activity"/>
    <property type="evidence" value="ECO:0007669"/>
    <property type="project" value="InterPro"/>
</dbReference>
<dbReference type="InterPro" id="IPR035985">
    <property type="entry name" value="Ubiquitin-activating_enz"/>
</dbReference>
<dbReference type="InterPro" id="IPR000594">
    <property type="entry name" value="ThiF_NAD_FAD-bd"/>
</dbReference>
<sequence length="220" mass="25083">MQNYFKRQIQLWGEETQTLLSTKKIAIIGAGGLGSSLAFALGSSGIGEIDIVDFDEVNIHNIHRQIAFTLEDIKKNKAQVNAQMIKKRSPYVKSTAYECDFEQWMQLQKKVDLIIDATDNLSSRVKIDQYAKKTNTPWIYGSVEAFHGQVCFFDNASFQDIFKINEKTPEGVATPMVMQIASFQANLALRYLADLPIQKDILYYFAFNKEGEFINQKFIL</sequence>
<proteinExistence type="predicted"/>
<dbReference type="AlphaFoldDB" id="A0A1W1D279"/>
<evidence type="ECO:0000259" key="1">
    <source>
        <dbReference type="Pfam" id="PF00899"/>
    </source>
</evidence>
<keyword evidence="2" id="KW-0548">Nucleotidyltransferase</keyword>
<dbReference type="InterPro" id="IPR045886">
    <property type="entry name" value="ThiF/MoeB/HesA"/>
</dbReference>
<dbReference type="PANTHER" id="PTHR10953">
    <property type="entry name" value="UBIQUITIN-ACTIVATING ENZYME E1"/>
    <property type="match status" value="1"/>
</dbReference>
<feature type="domain" description="THIF-type NAD/FAD binding fold" evidence="1">
    <location>
        <begin position="6"/>
        <end position="197"/>
    </location>
</feature>
<keyword evidence="2" id="KW-0808">Transferase</keyword>
<dbReference type="Pfam" id="PF00899">
    <property type="entry name" value="ThiF"/>
    <property type="match status" value="1"/>
</dbReference>
<reference evidence="2" key="1">
    <citation type="submission" date="2016-10" db="EMBL/GenBank/DDBJ databases">
        <authorList>
            <person name="de Groot N.N."/>
        </authorList>
    </citation>
    <scope>NUCLEOTIDE SEQUENCE</scope>
</reference>
<dbReference type="PANTHER" id="PTHR10953:SF102">
    <property type="entry name" value="ADENYLYLTRANSFERASE AND SULFURTRANSFERASE MOCS3"/>
    <property type="match status" value="1"/>
</dbReference>
<gene>
    <name evidence="2" type="ORF">MNB_SM-3-1448</name>
</gene>
<dbReference type="EMBL" id="FPHP01000003">
    <property type="protein sequence ID" value="SFV74733.1"/>
    <property type="molecule type" value="Genomic_DNA"/>
</dbReference>
<name>A0A1W1D279_9ZZZZ</name>
<protein>
    <submittedName>
        <fullName evidence="2">Sulfur carrier protein adenylyltransferase ThiF</fullName>
    </submittedName>
</protein>
<dbReference type="GO" id="GO:0016779">
    <property type="term" value="F:nucleotidyltransferase activity"/>
    <property type="evidence" value="ECO:0007669"/>
    <property type="project" value="UniProtKB-KW"/>
</dbReference>
<accession>A0A1W1D279</accession>
<organism evidence="2">
    <name type="scientific">hydrothermal vent metagenome</name>
    <dbReference type="NCBI Taxonomy" id="652676"/>
    <lineage>
        <taxon>unclassified sequences</taxon>
        <taxon>metagenomes</taxon>
        <taxon>ecological metagenomes</taxon>
    </lineage>
</organism>
<evidence type="ECO:0000313" key="2">
    <source>
        <dbReference type="EMBL" id="SFV74733.1"/>
    </source>
</evidence>